<protein>
    <recommendedName>
        <fullName evidence="6">TatD</fullName>
    </recommendedName>
</protein>
<dbReference type="PANTHER" id="PTHR46363:SF1">
    <property type="entry name" value="DEOXYRIBONUCLEASE TATDN2-RELATED"/>
    <property type="match status" value="1"/>
</dbReference>
<dbReference type="AlphaFoldDB" id="A0A9D3YU12"/>
<name>A0A9D3YU12_DREPO</name>
<gene>
    <name evidence="4" type="ORF">DPMN_080532</name>
</gene>
<dbReference type="InterPro" id="IPR018228">
    <property type="entry name" value="DNase_TatD-rel_CS"/>
</dbReference>
<dbReference type="Proteomes" id="UP000828390">
    <property type="component" value="Unassembled WGS sequence"/>
</dbReference>
<dbReference type="PANTHER" id="PTHR46363">
    <property type="entry name" value="DEOXYRIBONUCLEASE TATDN2-RELATED"/>
    <property type="match status" value="1"/>
</dbReference>
<dbReference type="InterPro" id="IPR032466">
    <property type="entry name" value="Metal_Hydrolase"/>
</dbReference>
<dbReference type="EMBL" id="JAIWYP010000015">
    <property type="protein sequence ID" value="KAH3705458.1"/>
    <property type="molecule type" value="Genomic_DNA"/>
</dbReference>
<dbReference type="Pfam" id="PF01026">
    <property type="entry name" value="TatD_DNase"/>
    <property type="match status" value="1"/>
</dbReference>
<evidence type="ECO:0000256" key="2">
    <source>
        <dbReference type="ARBA" id="ARBA00022801"/>
    </source>
</evidence>
<proteinExistence type="inferred from homology"/>
<evidence type="ECO:0000256" key="1">
    <source>
        <dbReference type="ARBA" id="ARBA00009275"/>
    </source>
</evidence>
<comment type="similarity">
    <text evidence="1">Belongs to the metallo-dependent hydrolases superfamily. TatD-type hydrolase family.</text>
</comment>
<keyword evidence="5" id="KW-1185">Reference proteome</keyword>
<dbReference type="Gene3D" id="3.20.20.140">
    <property type="entry name" value="Metal-dependent hydrolases"/>
    <property type="match status" value="1"/>
</dbReference>
<comment type="caution">
    <text evidence="4">The sequence shown here is derived from an EMBL/GenBank/DDBJ whole genome shotgun (WGS) entry which is preliminary data.</text>
</comment>
<organism evidence="4 5">
    <name type="scientific">Dreissena polymorpha</name>
    <name type="common">Zebra mussel</name>
    <name type="synonym">Mytilus polymorpha</name>
    <dbReference type="NCBI Taxonomy" id="45954"/>
    <lineage>
        <taxon>Eukaryota</taxon>
        <taxon>Metazoa</taxon>
        <taxon>Spiralia</taxon>
        <taxon>Lophotrochozoa</taxon>
        <taxon>Mollusca</taxon>
        <taxon>Bivalvia</taxon>
        <taxon>Autobranchia</taxon>
        <taxon>Heteroconchia</taxon>
        <taxon>Euheterodonta</taxon>
        <taxon>Imparidentia</taxon>
        <taxon>Neoheterodontei</taxon>
        <taxon>Myida</taxon>
        <taxon>Dreissenoidea</taxon>
        <taxon>Dreissenidae</taxon>
        <taxon>Dreissena</taxon>
    </lineage>
</organism>
<keyword evidence="2" id="KW-0378">Hydrolase</keyword>
<evidence type="ECO:0000256" key="3">
    <source>
        <dbReference type="SAM" id="MobiDB-lite"/>
    </source>
</evidence>
<evidence type="ECO:0008006" key="6">
    <source>
        <dbReference type="Google" id="ProtNLM"/>
    </source>
</evidence>
<accession>A0A9D3YU12</accession>
<dbReference type="SUPFAM" id="SSF51556">
    <property type="entry name" value="Metallo-dependent hydrolases"/>
    <property type="match status" value="1"/>
</dbReference>
<feature type="compositionally biased region" description="Basic residues" evidence="3">
    <location>
        <begin position="53"/>
        <end position="64"/>
    </location>
</feature>
<reference evidence="4" key="2">
    <citation type="submission" date="2020-11" db="EMBL/GenBank/DDBJ databases">
        <authorList>
            <person name="McCartney M.A."/>
            <person name="Auch B."/>
            <person name="Kono T."/>
            <person name="Mallez S."/>
            <person name="Becker A."/>
            <person name="Gohl D.M."/>
            <person name="Silverstein K.A.T."/>
            <person name="Koren S."/>
            <person name="Bechman K.B."/>
            <person name="Herman A."/>
            <person name="Abrahante J.E."/>
            <person name="Garbe J."/>
        </authorList>
    </citation>
    <scope>NUCLEOTIDE SEQUENCE</scope>
    <source>
        <strain evidence="4">Duluth1</strain>
        <tissue evidence="4">Whole animal</tissue>
    </source>
</reference>
<reference evidence="4" key="1">
    <citation type="journal article" date="2019" name="bioRxiv">
        <title>The Genome of the Zebra Mussel, Dreissena polymorpha: A Resource for Invasive Species Research.</title>
        <authorList>
            <person name="McCartney M.A."/>
            <person name="Auch B."/>
            <person name="Kono T."/>
            <person name="Mallez S."/>
            <person name="Zhang Y."/>
            <person name="Obille A."/>
            <person name="Becker A."/>
            <person name="Abrahante J.E."/>
            <person name="Garbe J."/>
            <person name="Badalamenti J.P."/>
            <person name="Herman A."/>
            <person name="Mangelson H."/>
            <person name="Liachko I."/>
            <person name="Sullivan S."/>
            <person name="Sone E.D."/>
            <person name="Koren S."/>
            <person name="Silverstein K.A.T."/>
            <person name="Beckman K.B."/>
            <person name="Gohl D.M."/>
        </authorList>
    </citation>
    <scope>NUCLEOTIDE SEQUENCE</scope>
    <source>
        <strain evidence="4">Duluth1</strain>
        <tissue evidence="4">Whole animal</tissue>
    </source>
</reference>
<evidence type="ECO:0000313" key="5">
    <source>
        <dbReference type="Proteomes" id="UP000828390"/>
    </source>
</evidence>
<feature type="region of interest" description="Disordered" evidence="3">
    <location>
        <begin position="17"/>
        <end position="64"/>
    </location>
</feature>
<dbReference type="InterPro" id="IPR001130">
    <property type="entry name" value="TatD-like"/>
</dbReference>
<dbReference type="PROSITE" id="PS01091">
    <property type="entry name" value="TATD_3"/>
    <property type="match status" value="1"/>
</dbReference>
<sequence length="590" mass="65667">MDLENLIEMTEAEAEALLHSDSEAPEVEQGSKDPETCPGPVALSNMGQPTSKRPSHRTRFRKRQRSLVKVGMPASYYRGDCLPHSAAQSSCTITHPSSAVVGIPIPLMSEEDNIGSERSELPPISAKLMKLADPCTAVARMDVHVSQVREKLDKQEMPTNQGCCVPGCTLEGQDLPRVHAFRHHIPGIFDDRLRCNDASVVKGRVMALTQVATWLLRRPCVLSELVDLVYRQRVLAPLSGVRVSPDCRQAMVEVCNYLGVSVPQQFVLSPANSPAVLIHWRVLSLLAAILQPEDRDYWRSVFPCPSDIQLQSVKSLPVAFDSHFHIDRLRNAAQAPCMPVDELMELGQVEDHQLVRLVGGIGIFCDPNTFPSSQDMSGLPSNVGVVVGLHPKHSTMSNDRINNALDRVRNMLKCERVVGLGEIGLDHSVPDKQWPRQNDLVRAMLHLINDRHVVVVHCRGASGDSGVEAYLLLLHLLSPISRTQRFHVHCFTGDTYVLTKWLAAFPNSFFSFNRNVQGFSLDQSEALRSLDENKLLLETDAPYFRATGQWFSAPNQLFQIAEGVAKCRNVPVEHVLEVSCNNALRLYRMQ</sequence>
<dbReference type="GO" id="GO:0016788">
    <property type="term" value="F:hydrolase activity, acting on ester bonds"/>
    <property type="evidence" value="ECO:0007669"/>
    <property type="project" value="InterPro"/>
</dbReference>
<evidence type="ECO:0000313" key="4">
    <source>
        <dbReference type="EMBL" id="KAH3705458.1"/>
    </source>
</evidence>